<keyword evidence="1" id="KW-1133">Transmembrane helix</keyword>
<gene>
    <name evidence="2" type="ORF">A3J77_00805</name>
</gene>
<comment type="caution">
    <text evidence="2">The sequence shown here is derived from an EMBL/GenBank/DDBJ whole genome shotgun (WGS) entry which is preliminary data.</text>
</comment>
<feature type="transmembrane region" description="Helical" evidence="1">
    <location>
        <begin position="61"/>
        <end position="81"/>
    </location>
</feature>
<dbReference type="PANTHER" id="PTHR37309">
    <property type="entry name" value="SLR0284 PROTEIN"/>
    <property type="match status" value="1"/>
</dbReference>
<feature type="transmembrane region" description="Helical" evidence="1">
    <location>
        <begin position="87"/>
        <end position="110"/>
    </location>
</feature>
<feature type="transmembrane region" description="Helical" evidence="1">
    <location>
        <begin position="36"/>
        <end position="54"/>
    </location>
</feature>
<evidence type="ECO:0000313" key="2">
    <source>
        <dbReference type="EMBL" id="OGM89131.1"/>
    </source>
</evidence>
<evidence type="ECO:0000256" key="1">
    <source>
        <dbReference type="SAM" id="Phobius"/>
    </source>
</evidence>
<dbReference type="EMBL" id="MGIO01000034">
    <property type="protein sequence ID" value="OGM89131.1"/>
    <property type="molecule type" value="Genomic_DNA"/>
</dbReference>
<dbReference type="Pfam" id="PF04020">
    <property type="entry name" value="Phage_holin_4_2"/>
    <property type="match status" value="1"/>
</dbReference>
<evidence type="ECO:0008006" key="4">
    <source>
        <dbReference type="Google" id="ProtNLM"/>
    </source>
</evidence>
<proteinExistence type="predicted"/>
<feature type="transmembrane region" description="Helical" evidence="1">
    <location>
        <begin position="7"/>
        <end position="24"/>
    </location>
</feature>
<dbReference type="Proteomes" id="UP000182002">
    <property type="component" value="Unassembled WGS sequence"/>
</dbReference>
<name>A0A1F8DKJ1_9BACT</name>
<keyword evidence="1" id="KW-0812">Transmembrane</keyword>
<dbReference type="InterPro" id="IPR007165">
    <property type="entry name" value="Phage_holin_4_2"/>
</dbReference>
<dbReference type="PANTHER" id="PTHR37309:SF1">
    <property type="entry name" value="SLR0284 PROTEIN"/>
    <property type="match status" value="1"/>
</dbReference>
<organism evidence="2 3">
    <name type="scientific">Candidatus Wolfebacteria bacterium RBG_13_41_7</name>
    <dbReference type="NCBI Taxonomy" id="1802554"/>
    <lineage>
        <taxon>Bacteria</taxon>
        <taxon>Candidatus Wolfeibacteriota</taxon>
    </lineage>
</organism>
<sequence>MFVIQLIFYLFSNVIALLVAVHFVDGFMIEAGFNNLLLAAVVLTFINAFIRPIIKLIFTPIIFLTFGLGVIIVNTLMLYLLDKLLPSITITGILPLFYATLIISVVNLAVNFSAKRIAG</sequence>
<protein>
    <recommendedName>
        <fullName evidence="4">Phage holin family protein</fullName>
    </recommendedName>
</protein>
<evidence type="ECO:0000313" key="3">
    <source>
        <dbReference type="Proteomes" id="UP000182002"/>
    </source>
</evidence>
<reference evidence="2 3" key="1">
    <citation type="journal article" date="2016" name="Nat. Commun.">
        <title>Thousands of microbial genomes shed light on interconnected biogeochemical processes in an aquifer system.</title>
        <authorList>
            <person name="Anantharaman K."/>
            <person name="Brown C.T."/>
            <person name="Hug L.A."/>
            <person name="Sharon I."/>
            <person name="Castelle C.J."/>
            <person name="Probst A.J."/>
            <person name="Thomas B.C."/>
            <person name="Singh A."/>
            <person name="Wilkins M.J."/>
            <person name="Karaoz U."/>
            <person name="Brodie E.L."/>
            <person name="Williams K.H."/>
            <person name="Hubbard S.S."/>
            <person name="Banfield J.F."/>
        </authorList>
    </citation>
    <scope>NUCLEOTIDE SEQUENCE [LARGE SCALE GENOMIC DNA]</scope>
</reference>
<dbReference type="AlphaFoldDB" id="A0A1F8DKJ1"/>
<accession>A0A1F8DKJ1</accession>
<keyword evidence="1" id="KW-0472">Membrane</keyword>